<dbReference type="RefSeq" id="WP_187081325.1">
    <property type="nucleotide sequence ID" value="NZ_JACORU010000003.1"/>
</dbReference>
<dbReference type="Proteomes" id="UP000596827">
    <property type="component" value="Unassembled WGS sequence"/>
</dbReference>
<dbReference type="EMBL" id="JACORU010000003">
    <property type="protein sequence ID" value="MBC5764856.1"/>
    <property type="molecule type" value="Genomic_DNA"/>
</dbReference>
<proteinExistence type="predicted"/>
<comment type="caution">
    <text evidence="2">The sequence shown here is derived from an EMBL/GenBank/DDBJ whole genome shotgun (WGS) entry which is preliminary data.</text>
</comment>
<gene>
    <name evidence="2" type="ORF">H8R02_10370</name>
</gene>
<dbReference type="AlphaFoldDB" id="A0A923S213"/>
<accession>A0A923S213</accession>
<evidence type="ECO:0000313" key="3">
    <source>
        <dbReference type="Proteomes" id="UP000596827"/>
    </source>
</evidence>
<reference evidence="2" key="1">
    <citation type="submission" date="2020-08" db="EMBL/GenBank/DDBJ databases">
        <title>Ramlibacter sp. GTP1 16S ribosomal RNA gene genome sequencing and assembly.</title>
        <authorList>
            <person name="Kang M."/>
        </authorList>
    </citation>
    <scope>NUCLEOTIDE SEQUENCE</scope>
    <source>
        <strain evidence="2">GTP1</strain>
    </source>
</reference>
<keyword evidence="3" id="KW-1185">Reference proteome</keyword>
<sequence length="289" mass="32288">MKKIASLAAIALCAALNAAPAFADAGSLRAKYTELTEQLRNNNYGRALYIDSTEGSNTLQGDVYAVLDHPFSKVSQALKQPSQWCDVMILPFNTKYCHAMGPNSMQVRIGRKFDQPVEQAYRLDFNYQNVAASNDYFESRLNAAQGPVGTKNYRINVEAVPLDSGKTFMHMTYSYGYGGMGKMAMQAYLSTAGASKIGFSQAKDEATGKMGPIGGVRGAIERNAMRYYLAIDAYLDSLDAPREQQAEKRIQQWFSATERYPRQLHEMDRSTYVAMKRQEVERQQTALLQ</sequence>
<feature type="chain" id="PRO_5037081345" evidence="1">
    <location>
        <begin position="24"/>
        <end position="289"/>
    </location>
</feature>
<name>A0A923S213_9BURK</name>
<keyword evidence="1" id="KW-0732">Signal</keyword>
<evidence type="ECO:0000256" key="1">
    <source>
        <dbReference type="SAM" id="SignalP"/>
    </source>
</evidence>
<evidence type="ECO:0000313" key="2">
    <source>
        <dbReference type="EMBL" id="MBC5764856.1"/>
    </source>
</evidence>
<organism evidence="2 3">
    <name type="scientific">Ramlibacter albus</name>
    <dbReference type="NCBI Taxonomy" id="2079448"/>
    <lineage>
        <taxon>Bacteria</taxon>
        <taxon>Pseudomonadati</taxon>
        <taxon>Pseudomonadota</taxon>
        <taxon>Betaproteobacteria</taxon>
        <taxon>Burkholderiales</taxon>
        <taxon>Comamonadaceae</taxon>
        <taxon>Ramlibacter</taxon>
    </lineage>
</organism>
<feature type="signal peptide" evidence="1">
    <location>
        <begin position="1"/>
        <end position="23"/>
    </location>
</feature>
<protein>
    <submittedName>
        <fullName evidence="2">Uncharacterized protein</fullName>
    </submittedName>
</protein>